<feature type="domain" description="Reverse transcriptase" evidence="3">
    <location>
        <begin position="1"/>
        <end position="55"/>
    </location>
</feature>
<organism evidence="4 5">
    <name type="scientific">Cirrhinus molitorella</name>
    <name type="common">mud carp</name>
    <dbReference type="NCBI Taxonomy" id="172907"/>
    <lineage>
        <taxon>Eukaryota</taxon>
        <taxon>Metazoa</taxon>
        <taxon>Chordata</taxon>
        <taxon>Craniata</taxon>
        <taxon>Vertebrata</taxon>
        <taxon>Euteleostomi</taxon>
        <taxon>Actinopterygii</taxon>
        <taxon>Neopterygii</taxon>
        <taxon>Teleostei</taxon>
        <taxon>Ostariophysi</taxon>
        <taxon>Cypriniformes</taxon>
        <taxon>Cyprinidae</taxon>
        <taxon>Labeoninae</taxon>
        <taxon>Labeonini</taxon>
        <taxon>Cirrhinus</taxon>
    </lineage>
</organism>
<sequence>MAAYLDDVVVHSERWEDHLERLRRVLLELRRAGLTANPKKCHLALSEAKYLGYQVGRSLIRPQEKKVAAILSAPRPSTKTQTALTSEPVLRAPDFNCPFLLLTDASDTGLGAVLSQVQDGEEHPVIYISRKLTSAEQRYATVEKEALAVKWAVLELRTQHLLRQLVFLENVVRASARFLKGKKLPQLPT</sequence>
<reference evidence="4 5" key="1">
    <citation type="submission" date="2023-09" db="EMBL/GenBank/DDBJ databases">
        <authorList>
            <person name="Wang M."/>
        </authorList>
    </citation>
    <scope>NUCLEOTIDE SEQUENCE [LARGE SCALE GENOMIC DNA]</scope>
    <source>
        <strain evidence="4">GT-2023</strain>
        <tissue evidence="4">Liver</tissue>
    </source>
</reference>
<dbReference type="Gene3D" id="3.30.70.270">
    <property type="match status" value="1"/>
</dbReference>
<dbReference type="EMBL" id="JAYMGO010000013">
    <property type="protein sequence ID" value="KAL1263647.1"/>
    <property type="molecule type" value="Genomic_DNA"/>
</dbReference>
<gene>
    <name evidence="4" type="ORF">QQF64_006386</name>
</gene>
<dbReference type="Gene3D" id="3.10.20.370">
    <property type="match status" value="1"/>
</dbReference>
<dbReference type="Pfam" id="PF17919">
    <property type="entry name" value="RT_RNaseH_2"/>
    <property type="match status" value="1"/>
</dbReference>
<evidence type="ECO:0000313" key="5">
    <source>
        <dbReference type="Proteomes" id="UP001558613"/>
    </source>
</evidence>
<dbReference type="PANTHER" id="PTHR33064:SF37">
    <property type="entry name" value="RIBONUCLEASE H"/>
    <property type="match status" value="1"/>
</dbReference>
<proteinExistence type="inferred from homology"/>
<accession>A0ABR3MEX8</accession>
<dbReference type="SUPFAM" id="SSF56672">
    <property type="entry name" value="DNA/RNA polymerases"/>
    <property type="match status" value="1"/>
</dbReference>
<dbReference type="InterPro" id="IPR000477">
    <property type="entry name" value="RT_dom"/>
</dbReference>
<keyword evidence="5" id="KW-1185">Reference proteome</keyword>
<dbReference type="InterPro" id="IPR043502">
    <property type="entry name" value="DNA/RNA_pol_sf"/>
</dbReference>
<dbReference type="Pfam" id="PF00078">
    <property type="entry name" value="RVT_1"/>
    <property type="match status" value="1"/>
</dbReference>
<comment type="caution">
    <text evidence="4">The sequence shown here is derived from an EMBL/GenBank/DDBJ whole genome shotgun (WGS) entry which is preliminary data.</text>
</comment>
<dbReference type="PROSITE" id="PS50878">
    <property type="entry name" value="RT_POL"/>
    <property type="match status" value="1"/>
</dbReference>
<dbReference type="InterPro" id="IPR041577">
    <property type="entry name" value="RT_RNaseH_2"/>
</dbReference>
<comment type="similarity">
    <text evidence="1">Belongs to the beta type-B retroviral polymerase family. HERV class-II K(HML-2) pol subfamily.</text>
</comment>
<evidence type="ECO:0000313" key="4">
    <source>
        <dbReference type="EMBL" id="KAL1263647.1"/>
    </source>
</evidence>
<dbReference type="PANTHER" id="PTHR33064">
    <property type="entry name" value="POL PROTEIN"/>
    <property type="match status" value="1"/>
</dbReference>
<evidence type="ECO:0000256" key="2">
    <source>
        <dbReference type="ARBA" id="ARBA00012180"/>
    </source>
</evidence>
<evidence type="ECO:0000256" key="1">
    <source>
        <dbReference type="ARBA" id="ARBA00010879"/>
    </source>
</evidence>
<name>A0ABR3MEX8_9TELE</name>
<protein>
    <recommendedName>
        <fullName evidence="2">ribonuclease H</fullName>
        <ecNumber evidence="2">3.1.26.4</ecNumber>
    </recommendedName>
</protein>
<dbReference type="InterPro" id="IPR043128">
    <property type="entry name" value="Rev_trsase/Diguanyl_cyclase"/>
</dbReference>
<evidence type="ECO:0000259" key="3">
    <source>
        <dbReference type="PROSITE" id="PS50878"/>
    </source>
</evidence>
<dbReference type="Proteomes" id="UP001558613">
    <property type="component" value="Unassembled WGS sequence"/>
</dbReference>
<dbReference type="InterPro" id="IPR051320">
    <property type="entry name" value="Viral_Replic_Matur_Polypro"/>
</dbReference>
<dbReference type="EC" id="3.1.26.4" evidence="2"/>